<evidence type="ECO:0000256" key="3">
    <source>
        <dbReference type="ARBA" id="ARBA00022729"/>
    </source>
</evidence>
<dbReference type="AlphaFoldDB" id="A0A6J4P4S8"/>
<evidence type="ECO:0000256" key="2">
    <source>
        <dbReference type="ARBA" id="ARBA00022448"/>
    </source>
</evidence>
<organism evidence="5">
    <name type="scientific">uncultured Propionibacteriaceae bacterium</name>
    <dbReference type="NCBI Taxonomy" id="257457"/>
    <lineage>
        <taxon>Bacteria</taxon>
        <taxon>Bacillati</taxon>
        <taxon>Actinomycetota</taxon>
        <taxon>Actinomycetes</taxon>
        <taxon>Propionibacteriales</taxon>
        <taxon>Propionibacteriaceae</taxon>
        <taxon>environmental samples</taxon>
    </lineage>
</organism>
<dbReference type="Gene3D" id="3.10.105.10">
    <property type="entry name" value="Dipeptide-binding Protein, Domain 3"/>
    <property type="match status" value="1"/>
</dbReference>
<feature type="domain" description="Solute-binding protein family 5" evidence="4">
    <location>
        <begin position="104"/>
        <end position="484"/>
    </location>
</feature>
<dbReference type="GO" id="GO:0015833">
    <property type="term" value="P:peptide transport"/>
    <property type="evidence" value="ECO:0007669"/>
    <property type="project" value="TreeGrafter"/>
</dbReference>
<proteinExistence type="inferred from homology"/>
<dbReference type="Gene3D" id="3.40.190.10">
    <property type="entry name" value="Periplasmic binding protein-like II"/>
    <property type="match status" value="1"/>
</dbReference>
<dbReference type="GO" id="GO:1904680">
    <property type="term" value="F:peptide transmembrane transporter activity"/>
    <property type="evidence" value="ECO:0007669"/>
    <property type="project" value="TreeGrafter"/>
</dbReference>
<dbReference type="EMBL" id="CADCUO010000174">
    <property type="protein sequence ID" value="CAA9406337.1"/>
    <property type="molecule type" value="Genomic_DNA"/>
</dbReference>
<reference evidence="5" key="1">
    <citation type="submission" date="2020-02" db="EMBL/GenBank/DDBJ databases">
        <authorList>
            <person name="Meier V. D."/>
        </authorList>
    </citation>
    <scope>NUCLEOTIDE SEQUENCE</scope>
    <source>
        <strain evidence="5">AVDCRST_MAG75</strain>
    </source>
</reference>
<accession>A0A6J4P4S8</accession>
<dbReference type="InterPro" id="IPR006311">
    <property type="entry name" value="TAT_signal"/>
</dbReference>
<keyword evidence="3" id="KW-0732">Signal</keyword>
<gene>
    <name evidence="5" type="ORF">AVDCRST_MAG75-2464</name>
</gene>
<protein>
    <submittedName>
        <fullName evidence="5">ABC transporter, substrate-binding protein (Cluster 5, nickel/peptides/opines)</fullName>
    </submittedName>
</protein>
<evidence type="ECO:0000259" key="4">
    <source>
        <dbReference type="Pfam" id="PF00496"/>
    </source>
</evidence>
<evidence type="ECO:0000256" key="1">
    <source>
        <dbReference type="ARBA" id="ARBA00005695"/>
    </source>
</evidence>
<sequence>MTEEIILSRRGLLQVIGLSAAGVAGLGGFVACAPAAPNDGSAGAAGGEFHGAWPYKQPPEGNFNNAAGPFGGVPYRILADGPYADLICLPSGFFVWADKTWDLMLAESYKLDSKANTFTVKIKPNLKWSDGSALTSKDYMTTFWCQWLQRTSLWNYVTKIEAPDDLTFTLTMNQPSTVVERYIMRSTIISTAVFGEWADKASALKESGKDMDSSEGGDLSSQFQKYNPKEYVANGPYNIDYGAISNTQINLAKNASGYGADKVKFDKLVIYNGETPEVTPLVQSKDVDYATHGFPTASEKSFQQAGFRIIRPPVYSGPAILFNLDKLEEFRDVRARQAIAHAIDRKANGTVSLGESGKGVQFMAGFSDNQVDQWLSATDKAKLNTYDFDQDKAAELLTDAGWKKDGANWTKPDGKPAVYEIQFPGPFADWSAAGTNAAEQLSEFGIKVTPRGLDDKQAPVDIDKGNFQLAIQAWGSSNHPHPHFAFVQDLFTHNIPVAKNQGGKGMGFELKTKTKAFGDVDLAEIVTKAGSGLNEAEQKANVTKAAIAFNELVPMVPLFERYGNNPALEGARVQAFPADDDPILKNAPYADNFVIMWIVSGKLAPAA</sequence>
<dbReference type="PANTHER" id="PTHR30290">
    <property type="entry name" value="PERIPLASMIC BINDING COMPONENT OF ABC TRANSPORTER"/>
    <property type="match status" value="1"/>
</dbReference>
<dbReference type="InterPro" id="IPR000914">
    <property type="entry name" value="SBP_5_dom"/>
</dbReference>
<dbReference type="SUPFAM" id="SSF53850">
    <property type="entry name" value="Periplasmic binding protein-like II"/>
    <property type="match status" value="1"/>
</dbReference>
<keyword evidence="2" id="KW-0813">Transport</keyword>
<name>A0A6J4P4S8_9ACTN</name>
<comment type="similarity">
    <text evidence="1">Belongs to the bacterial solute-binding protein 5 family.</text>
</comment>
<dbReference type="PANTHER" id="PTHR30290:SF9">
    <property type="entry name" value="OLIGOPEPTIDE-BINDING PROTEIN APPA"/>
    <property type="match status" value="1"/>
</dbReference>
<dbReference type="Pfam" id="PF00496">
    <property type="entry name" value="SBP_bac_5"/>
    <property type="match status" value="1"/>
</dbReference>
<dbReference type="InterPro" id="IPR039424">
    <property type="entry name" value="SBP_5"/>
</dbReference>
<dbReference type="PROSITE" id="PS51318">
    <property type="entry name" value="TAT"/>
    <property type="match status" value="1"/>
</dbReference>
<evidence type="ECO:0000313" key="5">
    <source>
        <dbReference type="EMBL" id="CAA9406337.1"/>
    </source>
</evidence>